<dbReference type="PANTHER" id="PTHR30055">
    <property type="entry name" value="HTH-TYPE TRANSCRIPTIONAL REGULATOR RUTR"/>
    <property type="match status" value="1"/>
</dbReference>
<dbReference type="STRING" id="441209.GCA_001870665_00149"/>
<dbReference type="AlphaFoldDB" id="A0A2K8KC18"/>
<dbReference type="GO" id="GO:0000976">
    <property type="term" value="F:transcription cis-regulatory region binding"/>
    <property type="evidence" value="ECO:0007669"/>
    <property type="project" value="TreeGrafter"/>
</dbReference>
<dbReference type="Proteomes" id="UP000228948">
    <property type="component" value="Chromosome"/>
</dbReference>
<dbReference type="PRINTS" id="PR00455">
    <property type="entry name" value="HTHTETR"/>
</dbReference>
<dbReference type="PROSITE" id="PS50977">
    <property type="entry name" value="HTH_TETR_2"/>
    <property type="match status" value="1"/>
</dbReference>
<keyword evidence="1" id="KW-0805">Transcription regulation</keyword>
<evidence type="ECO:0000256" key="1">
    <source>
        <dbReference type="ARBA" id="ARBA00023015"/>
    </source>
</evidence>
<keyword evidence="3" id="KW-0804">Transcription</keyword>
<gene>
    <name evidence="6" type="ORF">BG454_06165</name>
</gene>
<sequence>MNAPANVNRQGRKFEQVLDGARTVFVAMGYERASVDEIARVAGVSKATLYSYFPEKRLLFNEVYRTEILRLADSAVALSGAQPPEIALRDAARRILEYLTSDFAIAMYRICVAESQRFPEIGRAFYESGPELGRARLGAYLRGALARGEVQIDDIDLAADQFFQLCQSTICDRIICGVQTQFSEEEMMRIVDGAVQTFMARYGA</sequence>
<dbReference type="InterPro" id="IPR039536">
    <property type="entry name" value="TetR_C_Proteobacteria"/>
</dbReference>
<dbReference type="SUPFAM" id="SSF48498">
    <property type="entry name" value="Tetracyclin repressor-like, C-terminal domain"/>
    <property type="match status" value="1"/>
</dbReference>
<dbReference type="SUPFAM" id="SSF46689">
    <property type="entry name" value="Homeodomain-like"/>
    <property type="match status" value="1"/>
</dbReference>
<dbReference type="FunFam" id="1.10.10.60:FF:000141">
    <property type="entry name" value="TetR family transcriptional regulator"/>
    <property type="match status" value="1"/>
</dbReference>
<protein>
    <submittedName>
        <fullName evidence="6">TetR/AcrR family transcriptional regulator</fullName>
    </submittedName>
</protein>
<dbReference type="KEGG" id="rbg:BG454_06165"/>
<reference evidence="6 7" key="1">
    <citation type="submission" date="2017-11" db="EMBL/GenBank/DDBJ databases">
        <title>Revised Sequence and Annotation of the Rhodobaca barguzinensis strain alga05 Genome.</title>
        <authorList>
            <person name="Kopejtka K."/>
            <person name="Tomasch J.M."/>
            <person name="Bunk B."/>
            <person name="Koblizek M."/>
        </authorList>
    </citation>
    <scope>NUCLEOTIDE SEQUENCE [LARGE SCALE GENOMIC DNA]</scope>
    <source>
        <strain evidence="7">alga05</strain>
    </source>
</reference>
<dbReference type="PANTHER" id="PTHR30055:SF146">
    <property type="entry name" value="HTH-TYPE TRANSCRIPTIONAL DUAL REGULATOR CECR"/>
    <property type="match status" value="1"/>
</dbReference>
<evidence type="ECO:0000256" key="4">
    <source>
        <dbReference type="PROSITE-ProRule" id="PRU00335"/>
    </source>
</evidence>
<name>A0A2K8KC18_9RHOB</name>
<proteinExistence type="predicted"/>
<dbReference type="InterPro" id="IPR001647">
    <property type="entry name" value="HTH_TetR"/>
</dbReference>
<keyword evidence="7" id="KW-1185">Reference proteome</keyword>
<dbReference type="InterPro" id="IPR050109">
    <property type="entry name" value="HTH-type_TetR-like_transc_reg"/>
</dbReference>
<evidence type="ECO:0000313" key="6">
    <source>
        <dbReference type="EMBL" id="ATX65463.1"/>
    </source>
</evidence>
<dbReference type="Gene3D" id="1.10.10.60">
    <property type="entry name" value="Homeodomain-like"/>
    <property type="match status" value="1"/>
</dbReference>
<evidence type="ECO:0000259" key="5">
    <source>
        <dbReference type="PROSITE" id="PS50977"/>
    </source>
</evidence>
<dbReference type="Pfam" id="PF14246">
    <property type="entry name" value="TetR_C_7"/>
    <property type="match status" value="1"/>
</dbReference>
<dbReference type="Pfam" id="PF00440">
    <property type="entry name" value="TetR_N"/>
    <property type="match status" value="1"/>
</dbReference>
<dbReference type="InterPro" id="IPR036271">
    <property type="entry name" value="Tet_transcr_reg_TetR-rel_C_sf"/>
</dbReference>
<dbReference type="GO" id="GO:0003700">
    <property type="term" value="F:DNA-binding transcription factor activity"/>
    <property type="evidence" value="ECO:0007669"/>
    <property type="project" value="TreeGrafter"/>
</dbReference>
<dbReference type="InterPro" id="IPR009057">
    <property type="entry name" value="Homeodomain-like_sf"/>
</dbReference>
<dbReference type="Gene3D" id="1.10.357.10">
    <property type="entry name" value="Tetracycline Repressor, domain 2"/>
    <property type="match status" value="1"/>
</dbReference>
<organism evidence="6 7">
    <name type="scientific">Roseinatronobacter bogoriensis subsp. barguzinensis</name>
    <dbReference type="NCBI Taxonomy" id="441209"/>
    <lineage>
        <taxon>Bacteria</taxon>
        <taxon>Pseudomonadati</taxon>
        <taxon>Pseudomonadota</taxon>
        <taxon>Alphaproteobacteria</taxon>
        <taxon>Rhodobacterales</taxon>
        <taxon>Paracoccaceae</taxon>
        <taxon>Roseinatronobacter</taxon>
    </lineage>
</organism>
<evidence type="ECO:0000313" key="7">
    <source>
        <dbReference type="Proteomes" id="UP000228948"/>
    </source>
</evidence>
<evidence type="ECO:0000256" key="3">
    <source>
        <dbReference type="ARBA" id="ARBA00023163"/>
    </source>
</evidence>
<dbReference type="EMBL" id="CP024899">
    <property type="protein sequence ID" value="ATX65463.1"/>
    <property type="molecule type" value="Genomic_DNA"/>
</dbReference>
<accession>A0A2K8KC18</accession>
<dbReference type="OrthoDB" id="9816431at2"/>
<dbReference type="RefSeq" id="WP_071479039.1">
    <property type="nucleotide sequence ID" value="NZ_CP024899.1"/>
</dbReference>
<keyword evidence="2 4" id="KW-0238">DNA-binding</keyword>
<feature type="DNA-binding region" description="H-T-H motif" evidence="4">
    <location>
        <begin position="34"/>
        <end position="53"/>
    </location>
</feature>
<feature type="domain" description="HTH tetR-type" evidence="5">
    <location>
        <begin position="11"/>
        <end position="71"/>
    </location>
</feature>
<evidence type="ECO:0000256" key="2">
    <source>
        <dbReference type="ARBA" id="ARBA00023125"/>
    </source>
</evidence>